<organism evidence="1 2">
    <name type="scientific">Apatococcus lobatus</name>
    <dbReference type="NCBI Taxonomy" id="904363"/>
    <lineage>
        <taxon>Eukaryota</taxon>
        <taxon>Viridiplantae</taxon>
        <taxon>Chlorophyta</taxon>
        <taxon>core chlorophytes</taxon>
        <taxon>Trebouxiophyceae</taxon>
        <taxon>Chlorellales</taxon>
        <taxon>Chlorellaceae</taxon>
        <taxon>Apatococcus</taxon>
    </lineage>
</organism>
<accession>A0AAW1RSS9</accession>
<sequence>MPSKPFVALVGMPSHHPMVPEGVRDDVKKQLALVVQQMEDAGYSSEVIYVTPEDGMDKMTQEFKSRPLDGIVIGFGIRGIPQNTFFFEQVVEAVRRGSPKAILMFNTSPESTVDAAKRWFKAEP</sequence>
<proteinExistence type="predicted"/>
<dbReference type="Proteomes" id="UP001438707">
    <property type="component" value="Unassembled WGS sequence"/>
</dbReference>
<evidence type="ECO:0000313" key="2">
    <source>
        <dbReference type="Proteomes" id="UP001438707"/>
    </source>
</evidence>
<comment type="caution">
    <text evidence="1">The sequence shown here is derived from an EMBL/GenBank/DDBJ whole genome shotgun (WGS) entry which is preliminary data.</text>
</comment>
<evidence type="ECO:0008006" key="3">
    <source>
        <dbReference type="Google" id="ProtNLM"/>
    </source>
</evidence>
<reference evidence="1 2" key="1">
    <citation type="journal article" date="2024" name="Nat. Commun.">
        <title>Phylogenomics reveals the evolutionary origins of lichenization in chlorophyte algae.</title>
        <authorList>
            <person name="Puginier C."/>
            <person name="Libourel C."/>
            <person name="Otte J."/>
            <person name="Skaloud P."/>
            <person name="Haon M."/>
            <person name="Grisel S."/>
            <person name="Petersen M."/>
            <person name="Berrin J.G."/>
            <person name="Delaux P.M."/>
            <person name="Dal Grande F."/>
            <person name="Keller J."/>
        </authorList>
    </citation>
    <scope>NUCLEOTIDE SEQUENCE [LARGE SCALE GENOMIC DNA]</scope>
    <source>
        <strain evidence="1 2">SAG 2145</strain>
    </source>
</reference>
<name>A0AAW1RSS9_9CHLO</name>
<evidence type="ECO:0000313" key="1">
    <source>
        <dbReference type="EMBL" id="KAK9836740.1"/>
    </source>
</evidence>
<keyword evidence="2" id="KW-1185">Reference proteome</keyword>
<dbReference type="AlphaFoldDB" id="A0AAW1RSS9"/>
<gene>
    <name evidence="1" type="ORF">WJX74_007255</name>
</gene>
<protein>
    <recommendedName>
        <fullName evidence="3">LacI family transcriptional regulator</fullName>
    </recommendedName>
</protein>
<dbReference type="EMBL" id="JALJOS010000007">
    <property type="protein sequence ID" value="KAK9836740.1"/>
    <property type="molecule type" value="Genomic_DNA"/>
</dbReference>